<dbReference type="Proteomes" id="UP000067626">
    <property type="component" value="Chromosome"/>
</dbReference>
<evidence type="ECO:0000256" key="1">
    <source>
        <dbReference type="SAM" id="Phobius"/>
    </source>
</evidence>
<keyword evidence="1" id="KW-1133">Transmembrane helix</keyword>
<dbReference type="AlphaFoldDB" id="A0A0K1EJW8"/>
<feature type="transmembrane region" description="Helical" evidence="1">
    <location>
        <begin position="33"/>
        <end position="51"/>
    </location>
</feature>
<keyword evidence="1" id="KW-0472">Membrane</keyword>
<reference evidence="2 3" key="1">
    <citation type="submission" date="2015-07" db="EMBL/GenBank/DDBJ databases">
        <title>Genome analysis of myxobacterium Chondromyces crocatus Cm c5 reveals a high potential for natural compound synthesis and the genetic basis for the loss of fruiting body formation.</title>
        <authorList>
            <person name="Zaburannyi N."/>
            <person name="Bunk B."/>
            <person name="Maier J."/>
            <person name="Overmann J."/>
            <person name="Mueller R."/>
        </authorList>
    </citation>
    <scope>NUCLEOTIDE SEQUENCE [LARGE SCALE GENOMIC DNA]</scope>
    <source>
        <strain evidence="2 3">Cm c5</strain>
    </source>
</reference>
<feature type="transmembrane region" description="Helical" evidence="1">
    <location>
        <begin position="57"/>
        <end position="76"/>
    </location>
</feature>
<keyword evidence="1" id="KW-0812">Transmembrane</keyword>
<dbReference type="KEGG" id="ccro:CMC5_051390"/>
<protein>
    <submittedName>
        <fullName evidence="2">Uncharacterized protein</fullName>
    </submittedName>
</protein>
<evidence type="ECO:0000313" key="3">
    <source>
        <dbReference type="Proteomes" id="UP000067626"/>
    </source>
</evidence>
<proteinExistence type="predicted"/>
<accession>A0A0K1EJW8</accession>
<evidence type="ECO:0000313" key="2">
    <source>
        <dbReference type="EMBL" id="AKT40982.1"/>
    </source>
</evidence>
<gene>
    <name evidence="2" type="ORF">CMC5_051390</name>
</gene>
<name>A0A0K1EJW8_CHOCO</name>
<sequence length="221" mass="24526">MRLPTKAEVETIRERGRRREQALKQHLRGGGDALFCAALGGLVALLALFLLDGFPRGAALVFGVLLVVTGGLGFRAGRRFKQDRLRTAEAETEERLGAVEELRFEIERVMTVSSPLGDGEFFFLCALSSGRYVVLSSELWDPAQEFPEAWRTHVTLVLDGRKTIVLLDLEGALVEVERRDVRPPDFEVTEAHRFWEPPADLVLPGIVDEVDARPLDACTSA</sequence>
<dbReference type="EMBL" id="CP012159">
    <property type="protein sequence ID" value="AKT40982.1"/>
    <property type="molecule type" value="Genomic_DNA"/>
</dbReference>
<keyword evidence="3" id="KW-1185">Reference proteome</keyword>
<organism evidence="2 3">
    <name type="scientific">Chondromyces crocatus</name>
    <dbReference type="NCBI Taxonomy" id="52"/>
    <lineage>
        <taxon>Bacteria</taxon>
        <taxon>Pseudomonadati</taxon>
        <taxon>Myxococcota</taxon>
        <taxon>Polyangia</taxon>
        <taxon>Polyangiales</taxon>
        <taxon>Polyangiaceae</taxon>
        <taxon>Chondromyces</taxon>
    </lineage>
</organism>